<feature type="compositionally biased region" description="Low complexity" evidence="1">
    <location>
        <begin position="39"/>
        <end position="51"/>
    </location>
</feature>
<reference evidence="2 3" key="1">
    <citation type="submission" date="2020-12" db="EMBL/GenBank/DDBJ databases">
        <title>Concerted genomic and epigenomic changes stabilize Arabidopsis allopolyploids.</title>
        <authorList>
            <person name="Chen Z."/>
        </authorList>
    </citation>
    <scope>NUCLEOTIDE SEQUENCE [LARGE SCALE GENOMIC DNA]</scope>
    <source>
        <strain evidence="2">Allo738</strain>
        <tissue evidence="2">Leaf</tissue>
    </source>
</reference>
<dbReference type="EMBL" id="JAEFBK010000006">
    <property type="protein sequence ID" value="KAG7594048.1"/>
    <property type="molecule type" value="Genomic_DNA"/>
</dbReference>
<evidence type="ECO:0000313" key="3">
    <source>
        <dbReference type="Proteomes" id="UP000694240"/>
    </source>
</evidence>
<dbReference type="Proteomes" id="UP000694240">
    <property type="component" value="Chromosome 6"/>
</dbReference>
<organism evidence="2 3">
    <name type="scientific">Arabidopsis thaliana x Arabidopsis arenosa</name>
    <dbReference type="NCBI Taxonomy" id="1240361"/>
    <lineage>
        <taxon>Eukaryota</taxon>
        <taxon>Viridiplantae</taxon>
        <taxon>Streptophyta</taxon>
        <taxon>Embryophyta</taxon>
        <taxon>Tracheophyta</taxon>
        <taxon>Spermatophyta</taxon>
        <taxon>Magnoliopsida</taxon>
        <taxon>eudicotyledons</taxon>
        <taxon>Gunneridae</taxon>
        <taxon>Pentapetalae</taxon>
        <taxon>rosids</taxon>
        <taxon>malvids</taxon>
        <taxon>Brassicales</taxon>
        <taxon>Brassicaceae</taxon>
        <taxon>Camelineae</taxon>
        <taxon>Arabidopsis</taxon>
    </lineage>
</organism>
<sequence length="291" mass="33541">AMGDQPVTKADFEGFASTITTTLTTALTALTNQMTLLTTEIRNGNNNTNQQRGRREKPTKDLQSGIDFEHQMQVLINKIKYQQKTREEALRVPRGENNRVEIDENTSSNEESMKKEIGQENLHNNYDSHMDAKEELVKDEIVDQGNKQSNHVKTDILLFYGISEVDEMLITPEEKLVVQRNLKTLIAHEHEKHYKEENPRRKKSSVLVMIHYKKRLDANFKKTNGLISLDKKKTTIPEDLPEILTNLRELDSDGYLHDFPPMRDKADEILYSEENLRTSSSEVEETDVGEI</sequence>
<feature type="region of interest" description="Disordered" evidence="1">
    <location>
        <begin position="39"/>
        <end position="62"/>
    </location>
</feature>
<proteinExistence type="predicted"/>
<evidence type="ECO:0000256" key="1">
    <source>
        <dbReference type="SAM" id="MobiDB-lite"/>
    </source>
</evidence>
<comment type="caution">
    <text evidence="2">The sequence shown here is derived from an EMBL/GenBank/DDBJ whole genome shotgun (WGS) entry which is preliminary data.</text>
</comment>
<keyword evidence="3" id="KW-1185">Reference proteome</keyword>
<feature type="non-terminal residue" evidence="2">
    <location>
        <position position="1"/>
    </location>
</feature>
<evidence type="ECO:0000313" key="2">
    <source>
        <dbReference type="EMBL" id="KAG7594048.1"/>
    </source>
</evidence>
<accession>A0A8T2C1W7</accession>
<protein>
    <submittedName>
        <fullName evidence="2">Uncharacterized protein</fullName>
    </submittedName>
</protein>
<dbReference type="AlphaFoldDB" id="A0A8T2C1W7"/>
<name>A0A8T2C1W7_9BRAS</name>
<gene>
    <name evidence="2" type="ORF">ISN45_Aa01g028270</name>
</gene>